<keyword evidence="5" id="KW-1185">Reference proteome</keyword>
<evidence type="ECO:0000259" key="3">
    <source>
        <dbReference type="Pfam" id="PF01557"/>
    </source>
</evidence>
<proteinExistence type="inferred from homology"/>
<comment type="caution">
    <text evidence="4">The sequence shown here is derived from an EMBL/GenBank/DDBJ whole genome shotgun (WGS) entry which is preliminary data.</text>
</comment>
<dbReference type="GO" id="GO:0016787">
    <property type="term" value="F:hydrolase activity"/>
    <property type="evidence" value="ECO:0007669"/>
    <property type="project" value="UniProtKB-KW"/>
</dbReference>
<gene>
    <name evidence="4" type="ORF">M3202_20325</name>
</gene>
<dbReference type="Gene3D" id="3.90.850.10">
    <property type="entry name" value="Fumarylacetoacetase-like, C-terminal domain"/>
    <property type="match status" value="1"/>
</dbReference>
<dbReference type="EMBL" id="JAMBOL010000037">
    <property type="protein sequence ID" value="MCM3716396.1"/>
    <property type="molecule type" value="Genomic_DNA"/>
</dbReference>
<dbReference type="FunFam" id="3.90.850.10:FF:000002">
    <property type="entry name" value="2-hydroxyhepta-2,4-diene-1,7-dioate isomerase"/>
    <property type="match status" value="1"/>
</dbReference>
<dbReference type="AlphaFoldDB" id="A0A9X2DSP0"/>
<dbReference type="InterPro" id="IPR036663">
    <property type="entry name" value="Fumarylacetoacetase_C_sf"/>
</dbReference>
<dbReference type="Proteomes" id="UP001139179">
    <property type="component" value="Unassembled WGS sequence"/>
</dbReference>
<organism evidence="4 5">
    <name type="scientific">Halalkalibacter oceani</name>
    <dbReference type="NCBI Taxonomy" id="1653776"/>
    <lineage>
        <taxon>Bacteria</taxon>
        <taxon>Bacillati</taxon>
        <taxon>Bacillota</taxon>
        <taxon>Bacilli</taxon>
        <taxon>Bacillales</taxon>
        <taxon>Bacillaceae</taxon>
        <taxon>Halalkalibacter</taxon>
    </lineage>
</organism>
<evidence type="ECO:0000256" key="1">
    <source>
        <dbReference type="ARBA" id="ARBA00010211"/>
    </source>
</evidence>
<protein>
    <submittedName>
        <fullName evidence="4">Fumarylacetoacetate hydrolase family protein</fullName>
    </submittedName>
</protein>
<dbReference type="Pfam" id="PF01557">
    <property type="entry name" value="FAA_hydrolase"/>
    <property type="match status" value="1"/>
</dbReference>
<evidence type="ECO:0000313" key="5">
    <source>
        <dbReference type="Proteomes" id="UP001139179"/>
    </source>
</evidence>
<dbReference type="GO" id="GO:0019752">
    <property type="term" value="P:carboxylic acid metabolic process"/>
    <property type="evidence" value="ECO:0007669"/>
    <property type="project" value="UniProtKB-ARBA"/>
</dbReference>
<dbReference type="PANTHER" id="PTHR42796">
    <property type="entry name" value="FUMARYLACETOACETATE HYDROLASE DOMAIN-CONTAINING PROTEIN 2A-RELATED"/>
    <property type="match status" value="1"/>
</dbReference>
<dbReference type="GO" id="GO:0046872">
    <property type="term" value="F:metal ion binding"/>
    <property type="evidence" value="ECO:0007669"/>
    <property type="project" value="UniProtKB-KW"/>
</dbReference>
<accession>A0A9X2DSP0</accession>
<evidence type="ECO:0000313" key="4">
    <source>
        <dbReference type="EMBL" id="MCM3716396.1"/>
    </source>
</evidence>
<name>A0A9X2DSP0_9BACI</name>
<dbReference type="PANTHER" id="PTHR42796:SF4">
    <property type="entry name" value="FUMARYLACETOACETATE HYDROLASE DOMAIN-CONTAINING PROTEIN 2A"/>
    <property type="match status" value="1"/>
</dbReference>
<keyword evidence="2" id="KW-0479">Metal-binding</keyword>
<evidence type="ECO:0000256" key="2">
    <source>
        <dbReference type="ARBA" id="ARBA00022723"/>
    </source>
</evidence>
<dbReference type="SUPFAM" id="SSF56529">
    <property type="entry name" value="FAH"/>
    <property type="match status" value="1"/>
</dbReference>
<sequence length="313" mass="34073">MKLATFTTNGITRLGALVNEQMIDLNYGYTLLLSDQGVTSPYALADAIVPSDMNRFLEKGDEALKAAEEVIALVADGEKEGPNGEKIVYTEKEVTLQAPVPKAGKLVCVGLNYLDHCEETGMDVPKSPVIFSKYSNAIIGPDEEILLPVNSSEIDYEAEFAFVIGKKAKKVSKEEAMDYVAGYTIINDVSARDIQLGDGQWVRGKSPDTFAPMGPVLVTKDEIEDPHKLDIKLTLNGEILQDSNTKNLIFDIPYILSYLSQSMTFEPGDVIATGTPPGVGMSRTPQVWLKPGDEVIVEVEKVGKLRNTVAADK</sequence>
<reference evidence="4" key="1">
    <citation type="submission" date="2022-05" db="EMBL/GenBank/DDBJ databases">
        <title>Comparative Genomics of Spacecraft Associated Microbes.</title>
        <authorList>
            <person name="Tran M.T."/>
            <person name="Wright A."/>
            <person name="Seuylemezian A."/>
            <person name="Eisen J."/>
            <person name="Coil D."/>
        </authorList>
    </citation>
    <scope>NUCLEOTIDE SEQUENCE</scope>
    <source>
        <strain evidence="4">214.1.1</strain>
    </source>
</reference>
<dbReference type="GO" id="GO:0016853">
    <property type="term" value="F:isomerase activity"/>
    <property type="evidence" value="ECO:0007669"/>
    <property type="project" value="UniProtKB-ARBA"/>
</dbReference>
<dbReference type="InterPro" id="IPR011234">
    <property type="entry name" value="Fumarylacetoacetase-like_C"/>
</dbReference>
<dbReference type="RefSeq" id="WP_251225053.1">
    <property type="nucleotide sequence ID" value="NZ_JAMBOL010000037.1"/>
</dbReference>
<comment type="similarity">
    <text evidence="1">Belongs to the FAH family.</text>
</comment>
<keyword evidence="4" id="KW-0378">Hydrolase</keyword>
<dbReference type="InterPro" id="IPR051121">
    <property type="entry name" value="FAH"/>
</dbReference>
<feature type="domain" description="Fumarylacetoacetase-like C-terminal" evidence="3">
    <location>
        <begin position="105"/>
        <end position="309"/>
    </location>
</feature>